<dbReference type="Pfam" id="PF12682">
    <property type="entry name" value="Flavodoxin_4"/>
    <property type="match status" value="1"/>
</dbReference>
<gene>
    <name evidence="2" type="ORF">ERS852406_00348</name>
</gene>
<dbReference type="InterPro" id="IPR029039">
    <property type="entry name" value="Flavoprotein-like_sf"/>
</dbReference>
<evidence type="ECO:0000313" key="3">
    <source>
        <dbReference type="Proteomes" id="UP000095706"/>
    </source>
</evidence>
<feature type="domain" description="Flavodoxin-like" evidence="1">
    <location>
        <begin position="5"/>
        <end position="162"/>
    </location>
</feature>
<dbReference type="Gene3D" id="3.40.50.360">
    <property type="match status" value="1"/>
</dbReference>
<protein>
    <submittedName>
        <fullName evidence="2">Flavodoxin</fullName>
    </submittedName>
</protein>
<name>A0A173XVQ0_9FIRM</name>
<proteinExistence type="predicted"/>
<dbReference type="GO" id="GO:0016651">
    <property type="term" value="F:oxidoreductase activity, acting on NAD(P)H"/>
    <property type="evidence" value="ECO:0007669"/>
    <property type="project" value="UniProtKB-ARBA"/>
</dbReference>
<dbReference type="InterPro" id="IPR008254">
    <property type="entry name" value="Flavodoxin/NO_synth"/>
</dbReference>
<dbReference type="EMBL" id="CYYV01000002">
    <property type="protein sequence ID" value="CUN55036.1"/>
    <property type="molecule type" value="Genomic_DNA"/>
</dbReference>
<dbReference type="AlphaFoldDB" id="A0A173XVQ0"/>
<dbReference type="SUPFAM" id="SSF52218">
    <property type="entry name" value="Flavoproteins"/>
    <property type="match status" value="1"/>
</dbReference>
<organism evidence="2 3">
    <name type="scientific">Fusicatenibacter saccharivorans</name>
    <dbReference type="NCBI Taxonomy" id="1150298"/>
    <lineage>
        <taxon>Bacteria</taxon>
        <taxon>Bacillati</taxon>
        <taxon>Bacillota</taxon>
        <taxon>Clostridia</taxon>
        <taxon>Lachnospirales</taxon>
        <taxon>Lachnospiraceae</taxon>
        <taxon>Fusicatenibacter</taxon>
    </lineage>
</organism>
<dbReference type="Proteomes" id="UP000095706">
    <property type="component" value="Unassembled WGS sequence"/>
</dbReference>
<dbReference type="PANTHER" id="PTHR39201">
    <property type="entry name" value="EXPORTED PROTEIN-RELATED"/>
    <property type="match status" value="1"/>
</dbReference>
<sequence length="167" mass="18664">MKKMLVVYYSWSNGNTKRIAEQLTNGTGADIARIETTEPYSGSHEDVVEQGKREVEAGFMPQINPISVNLADYDVIAIGTPTWWYTMAPAVLTFLTTNDFTGKTVIPFMTNGGWPGHVIKDMEENCKGAAFAHEMQIQFDSKGKDHLETSEEVITEWIGQINTDINK</sequence>
<evidence type="ECO:0000259" key="1">
    <source>
        <dbReference type="PROSITE" id="PS50902"/>
    </source>
</evidence>
<evidence type="ECO:0000313" key="2">
    <source>
        <dbReference type="EMBL" id="CUN55036.1"/>
    </source>
</evidence>
<reference evidence="2 3" key="1">
    <citation type="submission" date="2015-09" db="EMBL/GenBank/DDBJ databases">
        <authorList>
            <consortium name="Pathogen Informatics"/>
        </authorList>
    </citation>
    <scope>NUCLEOTIDE SEQUENCE [LARGE SCALE GENOMIC DNA]</scope>
    <source>
        <strain evidence="2 3">2789STDY5608849</strain>
    </source>
</reference>
<dbReference type="RefSeq" id="WP_021650495.1">
    <property type="nucleotide sequence ID" value="NZ_CYYV01000002.1"/>
</dbReference>
<accession>A0A173XVQ0</accession>
<dbReference type="PROSITE" id="PS50902">
    <property type="entry name" value="FLAVODOXIN_LIKE"/>
    <property type="match status" value="1"/>
</dbReference>
<dbReference type="PANTHER" id="PTHR39201:SF1">
    <property type="entry name" value="FLAVODOXIN-LIKE DOMAIN-CONTAINING PROTEIN"/>
    <property type="match status" value="1"/>
</dbReference>
<dbReference type="GO" id="GO:0010181">
    <property type="term" value="F:FMN binding"/>
    <property type="evidence" value="ECO:0007669"/>
    <property type="project" value="InterPro"/>
</dbReference>